<organism evidence="2 3">
    <name type="scientific">candidate division WOR-1 bacterium RIFOXYB2_FULL_37_13</name>
    <dbReference type="NCBI Taxonomy" id="1802579"/>
    <lineage>
        <taxon>Bacteria</taxon>
        <taxon>Bacillati</taxon>
        <taxon>Saganbacteria</taxon>
    </lineage>
</organism>
<evidence type="ECO:0000259" key="1">
    <source>
        <dbReference type="Pfam" id="PF01464"/>
    </source>
</evidence>
<dbReference type="AlphaFoldDB" id="A0A1F4SF20"/>
<reference evidence="2 3" key="1">
    <citation type="journal article" date="2016" name="Nat. Commun.">
        <title>Thousands of microbial genomes shed light on interconnected biogeochemical processes in an aquifer system.</title>
        <authorList>
            <person name="Anantharaman K."/>
            <person name="Brown C.T."/>
            <person name="Hug L.A."/>
            <person name="Sharon I."/>
            <person name="Castelle C.J."/>
            <person name="Probst A.J."/>
            <person name="Thomas B.C."/>
            <person name="Singh A."/>
            <person name="Wilkins M.J."/>
            <person name="Karaoz U."/>
            <person name="Brodie E.L."/>
            <person name="Williams K.H."/>
            <person name="Hubbard S.S."/>
            <person name="Banfield J.F."/>
        </authorList>
    </citation>
    <scope>NUCLEOTIDE SEQUENCE [LARGE SCALE GENOMIC DNA]</scope>
</reference>
<comment type="caution">
    <text evidence="2">The sequence shown here is derived from an EMBL/GenBank/DDBJ whole genome shotgun (WGS) entry which is preliminary data.</text>
</comment>
<sequence length="210" mass="23550">MESTIATIVILVFTMSIFSTVTGTKSEPVLKNDNTAIIEQNTPICTTIDSTPVPKKEFADCEEGELYRIRNFVLNYGNNISELDADEIYNNIIKHSRYYNLNPKIVAALIARESKFNKFAVSSSGAQGLGQLLPSTAHGMGIDDPFNIDQNVMGTTRYLRSLIDRFQGENSLTYALASYLEGPNAVKRNGGFKFPSKYYIEDIYRLYDKI</sequence>
<dbReference type="CDD" id="cd00254">
    <property type="entry name" value="LT-like"/>
    <property type="match status" value="1"/>
</dbReference>
<dbReference type="EMBL" id="MEUB01000062">
    <property type="protein sequence ID" value="OGC19021.1"/>
    <property type="molecule type" value="Genomic_DNA"/>
</dbReference>
<dbReference type="InterPro" id="IPR008258">
    <property type="entry name" value="Transglycosylase_SLT_dom_1"/>
</dbReference>
<proteinExistence type="predicted"/>
<dbReference type="Proteomes" id="UP000178417">
    <property type="component" value="Unassembled WGS sequence"/>
</dbReference>
<protein>
    <recommendedName>
        <fullName evidence="1">Transglycosylase SLT domain-containing protein</fullName>
    </recommendedName>
</protein>
<name>A0A1F4SF20_UNCSA</name>
<dbReference type="PANTHER" id="PTHR37423:SF2">
    <property type="entry name" value="MEMBRANE-BOUND LYTIC MUREIN TRANSGLYCOSYLASE C"/>
    <property type="match status" value="1"/>
</dbReference>
<evidence type="ECO:0000313" key="2">
    <source>
        <dbReference type="EMBL" id="OGC19021.1"/>
    </source>
</evidence>
<gene>
    <name evidence="2" type="ORF">A2310_03300</name>
</gene>
<evidence type="ECO:0000313" key="3">
    <source>
        <dbReference type="Proteomes" id="UP000178417"/>
    </source>
</evidence>
<dbReference type="PANTHER" id="PTHR37423">
    <property type="entry name" value="SOLUBLE LYTIC MUREIN TRANSGLYCOSYLASE-RELATED"/>
    <property type="match status" value="1"/>
</dbReference>
<dbReference type="InterPro" id="IPR023346">
    <property type="entry name" value="Lysozyme-like_dom_sf"/>
</dbReference>
<dbReference type="SUPFAM" id="SSF53955">
    <property type="entry name" value="Lysozyme-like"/>
    <property type="match status" value="1"/>
</dbReference>
<dbReference type="Gene3D" id="1.10.530.10">
    <property type="match status" value="1"/>
</dbReference>
<dbReference type="Pfam" id="PF01464">
    <property type="entry name" value="SLT"/>
    <property type="match status" value="1"/>
</dbReference>
<feature type="domain" description="Transglycosylase SLT" evidence="1">
    <location>
        <begin position="91"/>
        <end position="190"/>
    </location>
</feature>
<accession>A0A1F4SF20</accession>
<dbReference type="STRING" id="1802579.A2310_03300"/>